<feature type="region of interest" description="Disordered" evidence="1">
    <location>
        <begin position="2702"/>
        <end position="2726"/>
    </location>
</feature>
<feature type="region of interest" description="Disordered" evidence="1">
    <location>
        <begin position="447"/>
        <end position="488"/>
    </location>
</feature>
<feature type="region of interest" description="Disordered" evidence="1">
    <location>
        <begin position="2991"/>
        <end position="3287"/>
    </location>
</feature>
<feature type="region of interest" description="Disordered" evidence="1">
    <location>
        <begin position="2653"/>
        <end position="2672"/>
    </location>
</feature>
<feature type="region of interest" description="Disordered" evidence="1">
    <location>
        <begin position="371"/>
        <end position="413"/>
    </location>
</feature>
<reference evidence="2 3" key="1">
    <citation type="journal article" date="2024" name="Nat. Commun.">
        <title>Phylogenomics reveals the evolutionary origins of lichenization in chlorophyte algae.</title>
        <authorList>
            <person name="Puginier C."/>
            <person name="Libourel C."/>
            <person name="Otte J."/>
            <person name="Skaloud P."/>
            <person name="Haon M."/>
            <person name="Grisel S."/>
            <person name="Petersen M."/>
            <person name="Berrin J.G."/>
            <person name="Delaux P.M."/>
            <person name="Dal Grande F."/>
            <person name="Keller J."/>
        </authorList>
    </citation>
    <scope>NUCLEOTIDE SEQUENCE [LARGE SCALE GENOMIC DNA]</scope>
    <source>
        <strain evidence="2 3">SAG 2145</strain>
    </source>
</reference>
<feature type="region of interest" description="Disordered" evidence="1">
    <location>
        <begin position="2806"/>
        <end position="2827"/>
    </location>
</feature>
<feature type="compositionally biased region" description="Polar residues" evidence="1">
    <location>
        <begin position="3099"/>
        <end position="3112"/>
    </location>
</feature>
<feature type="region of interest" description="Disordered" evidence="1">
    <location>
        <begin position="1696"/>
        <end position="1728"/>
    </location>
</feature>
<feature type="compositionally biased region" description="Polar residues" evidence="1">
    <location>
        <begin position="3204"/>
        <end position="3214"/>
    </location>
</feature>
<feature type="region of interest" description="Disordered" evidence="1">
    <location>
        <begin position="2180"/>
        <end position="2291"/>
    </location>
</feature>
<feature type="compositionally biased region" description="Basic and acidic residues" evidence="1">
    <location>
        <begin position="3583"/>
        <end position="3605"/>
    </location>
</feature>
<feature type="compositionally biased region" description="Polar residues" evidence="1">
    <location>
        <begin position="2198"/>
        <end position="2210"/>
    </location>
</feature>
<feature type="region of interest" description="Disordered" evidence="1">
    <location>
        <begin position="3366"/>
        <end position="3442"/>
    </location>
</feature>
<feature type="compositionally biased region" description="Low complexity" evidence="1">
    <location>
        <begin position="41"/>
        <end position="55"/>
    </location>
</feature>
<feature type="compositionally biased region" description="Low complexity" evidence="1">
    <location>
        <begin position="317"/>
        <end position="335"/>
    </location>
</feature>
<feature type="compositionally biased region" description="Low complexity" evidence="1">
    <location>
        <begin position="617"/>
        <end position="639"/>
    </location>
</feature>
<feature type="region of interest" description="Disordered" evidence="1">
    <location>
        <begin position="617"/>
        <end position="671"/>
    </location>
</feature>
<feature type="compositionally biased region" description="Basic and acidic residues" evidence="1">
    <location>
        <begin position="3154"/>
        <end position="3167"/>
    </location>
</feature>
<feature type="region of interest" description="Disordered" evidence="1">
    <location>
        <begin position="3510"/>
        <end position="3684"/>
    </location>
</feature>
<evidence type="ECO:0000313" key="2">
    <source>
        <dbReference type="EMBL" id="KAK9817599.1"/>
    </source>
</evidence>
<feature type="region of interest" description="Disordered" evidence="1">
    <location>
        <begin position="15"/>
        <end position="172"/>
    </location>
</feature>
<organism evidence="2 3">
    <name type="scientific">Apatococcus lobatus</name>
    <dbReference type="NCBI Taxonomy" id="904363"/>
    <lineage>
        <taxon>Eukaryota</taxon>
        <taxon>Viridiplantae</taxon>
        <taxon>Chlorophyta</taxon>
        <taxon>core chlorophytes</taxon>
        <taxon>Trebouxiophyceae</taxon>
        <taxon>Chlorellales</taxon>
        <taxon>Chlorellaceae</taxon>
        <taxon>Apatococcus</taxon>
    </lineage>
</organism>
<feature type="region of interest" description="Disordered" evidence="1">
    <location>
        <begin position="2743"/>
        <end position="2793"/>
    </location>
</feature>
<feature type="compositionally biased region" description="Basic and acidic residues" evidence="1">
    <location>
        <begin position="2707"/>
        <end position="2717"/>
    </location>
</feature>
<feature type="region of interest" description="Disordered" evidence="1">
    <location>
        <begin position="3458"/>
        <end position="3495"/>
    </location>
</feature>
<feature type="compositionally biased region" description="Low complexity" evidence="1">
    <location>
        <begin position="1056"/>
        <end position="1065"/>
    </location>
</feature>
<feature type="compositionally biased region" description="Basic and acidic residues" evidence="1">
    <location>
        <begin position="3113"/>
        <end position="3124"/>
    </location>
</feature>
<evidence type="ECO:0000313" key="3">
    <source>
        <dbReference type="Proteomes" id="UP001438707"/>
    </source>
</evidence>
<feature type="compositionally biased region" description="Polar residues" evidence="1">
    <location>
        <begin position="109"/>
        <end position="121"/>
    </location>
</feature>
<feature type="region of interest" description="Disordered" evidence="1">
    <location>
        <begin position="192"/>
        <end position="335"/>
    </location>
</feature>
<protein>
    <submittedName>
        <fullName evidence="2">Uncharacterized protein</fullName>
    </submittedName>
</protein>
<proteinExistence type="predicted"/>
<feature type="compositionally biased region" description="Polar residues" evidence="1">
    <location>
        <begin position="3430"/>
        <end position="3441"/>
    </location>
</feature>
<feature type="compositionally biased region" description="Polar residues" evidence="1">
    <location>
        <begin position="15"/>
        <end position="34"/>
    </location>
</feature>
<feature type="compositionally biased region" description="Polar residues" evidence="1">
    <location>
        <begin position="3410"/>
        <end position="3419"/>
    </location>
</feature>
<name>A0AAW1Q6A8_9CHLO</name>
<sequence length="3684" mass="390207">MMLRKACALGWQLWGSTSGSTEQGKQRWSCTGQSDPDLELSSQPSAASDSSSEQDGTTDASCTDPSEDDPLYIPNEPDMLPQPHAFRDSLRRELSNLDQLSERKESSSREQLSAFSAQPVSAQDRYMDTDAEESSEAQQDQGGQAQHQQPQQINFAGSEQVPGQPTEFHASAIAAAQLRPQTRSAAHQTRLESIKTRRQHKVAASARTAASPVATRAAKSCTKRSSGVRPRRQSVPSISHAEQGSDRYTAIDKGKGHRRRLQKVALTRVNAQTDATPKAHLDSGADKMSDVISHEPPQHQGDLPSGMRTKNKRVLDSSTEQEAASESESRASSCAALTESTWQVSASRRLGGCPDVSSNEPVMQHRIISRRAGKLSHRAPSLRRPSRLSKVSLPKAETAGSAEPRMLNNAAGDSQADASADVLGGHELLCSGTVAGRSSTGRLAQDRNCISEHTPPRSAVNTLTSSWIKQQQHESTAPEEAEPTSRAEGCMSMEPTAAADAPVSGPSNDSPTNCMGPSACLHPDMVSGPQTGGRAIDTSAGSSVPQSTGLISADLISPAEKAVRPLKPSSSAQLPPTEDCPHQLGTVSQAVNLPALVPRHAGRQPEHGAATFEIEPSAASPASAVNPPSSVEPVPENPAASTGLQHCPPADVPGGPPRPTAGPVAEQATGTCPAEHIERDESSITASVVAIQPRQTRLSASAGAGFLKGIMTQQAAVAATRAGSRGAQISSRQAAQEDLQGGLHEDLVTAKIAVEIGQRQTRAAICRADESEASGSMSAGQQAHHGDIAHEVSDSQSGRTDGTQGGEVVDGWFILSRPGRGYKVAWTQQCPLPKPPGKVDSRRFLFEYIESHGGSVSDALRQAFDRLRSSSSQPQLQTLAGDDATQAQASQDPVKAISGQSQPLQASRQPSLDQLQFATAAPLEKHSIDAAARQQPADQLPYAKQPCRTFIRHVVTASTASASNQSPARHYHDDKSQASMDKVQPQLGLAPADRWGASSRRGNRVDSTDQYLCRVTPAQAETHNGIEQLQQAVNDGQQGSADRGSRESSPNAPRQTAPLELSSPTTTPPEPAPIPTETPCAIKDGSSPETPADERQVSQADLRHLEKGAVVGPVVSGFEMVVGHVRSNGTSTGRRDIMWRWTPSAPCTDPRRLLRSRPERNAWIEQHNHTQAVSKSAVPPMMWKQIEAVSNGLTQSPATVPRRLLQRQSLRPSDSAQQGLVGPEQICRPAMSSCVSHDARQPTEPEQQAAETLPSKSAADLDGSQDTERPVPDFGRSGATRSKHFSSLRRGDRSGRMLEGFEQIFWRHQWGGPGVYYWRPTGDAWAPAPPTKRLLASKRQLQAWLQKYQHQKPAHLSAGTHPCAAAAMLQDQAASRGPGKSGQHALSPAAHLHRAMKEAASSFKQRGNGRKQVAVRRKLLASKGGAAGKEAASQQLCEAKSGQQLEVPCEAAAPSSQELHLPNTDTAALHGAMPQLCEPEVESLRSEALALQELAAEGRRRRVAGGDPLQDPEIVDLVERIQNNDTGFNTDGRVLRLKHHLKATSGPLVINAIIDALRHNTRVEALYLQNFEKGMTDAQLARLADMLKTSKIWALNVGENALISMTAWYQFVEDLQHTHVSFLYVSEHHLVNAPGLKELLMAAIRNNRRKLGPQDPQVIKAINNMWWNPKNSIQIATGEAKARLLAKKVAKASAASGPAAAEGHGLPGSPDGQPAPPGNKERRMTQTVQQPPAALGALPTVVKVDEQQVRCPLCAADAPSKLSSLKNIKEHMFRHHPGQQYINYNGACEVNIETGSARLMKHYQELAARDPASQHAFLFLPNARLGGTPASVMPGTSEEQRQTAASSPKVRPAGSAATSSQSQGCTGRPLKDPLHAPGSHVHPKRRRSALHRLTTDAERVRLRVQDARAASPVTDSAPADTWVGAHSRHHEQPAANVGPMLPSSDHLNDFPASVEAATATDRSCGSLQSENEVPRTDVPHPASVLPEASETGITDSLVGDGAPLLGHAGTVTAAASLLQLNSTLPCSQESAQETQLGSPDGCLHCEDCPEPEHPSSNIAEVQSSALGANAPAVPLGPGSTAQQDHLSNEVLGSAGDGMEVDNTADPEVLPRDCIPSLPATAEALQRAAAPSWRDDGAAGLGASCMDAPDRPGLALVPRSKTTTLAPGHSSLSRRQLAACQVCSEQPSSPDNAGVPPHQSASLPAGTTQAAVQAPSGDPQRSDAHQHSADKSAGQSACFSSSAMADSPPSQEGGDRETFAPWAAPSRLSREALASRPRLSAKSRQTSAPNAGKLVCHARIKASSKAAQKLHSLPYSADVSAHNAPSQTLLPTRAADQAHVGSALHIELPEPERTLPEESYGMQPAEVPGLGPSTLARVHDASSRPGAGDPAARTTGSQGLLPADMQCFAQGQRTWNTFKSASSATRADVASAAVMPRLDQAMAKQQPAQPFRRASSPLRPLSGTATSASGRRMSVPPARLSATSNGMRCLAAFQPAEASGSERLLRTHALGPGWVNPYLTHEQSSAQAWQACSAHVAAAMLSSQQVPRPITASAHPHMQLQYPPNRVRPALRMGSESMHCPELHAAAPIQSAGLCPATCNALNEASATKSRCHQESVAGDVVACRLEPAADRHSASLADHGRQGSRTSQLLDLPQQESPAMAEPRLGSGAGEFSPEAHLADFWTQKPLPAIPPASPAKYADPAACAQMHHEPGQEHAVDQAGPADPALTQGAMNCVLTIPKERGNAQQHLSRDDEPSRPQVGEQDLSSRHRQQQERQCGTGSLPSPQRLPPPVPLVAASAAQPCLVTESSAAQQKDSHVSVPSAESLPAADCADAEPAAPQLHAPENEAAEAPETPFQSQDSALDQQHFEQMQQVYASDVHTAGHNSEANMPLCGPIKAHEACCRADSCSLIEAAACVDADKQPSQRLSADGTAAAASEDQQSLRQPDVASAGSDAHRVATGDLTGTSQAASSTLAALDEFDQAVLHDGQAPMIGNTLQTSKGSGKGLPDRRSSAVVPTPPEVQQASMNKVADMRPEAGRKRQWDAAQSEYDKKHRKGIHAPPMRPASSSPDSDDRQAKGQTGRAKQSSAEKTVDVRHLSPSQRPAHRSSSAADRSKGPGRRIDHGCSPTCKAPIQHSHRPPDHSSHKASAVDTSRSRSKTEHQERQGAGKSARPGKERHAKGLVVGTADRHPPAADQGVPDQHQAGTIQMQPSQREAKSAAGNYGAACSRSQSTAEAQPRQPQVTRLQAAHKEATGRSSEPACSNCLPPLSAGAPQSPCKGPSADAVRSWNAKIAASQAQPRSAFEDPVLLEVARQCLASQKHSSKSPSDAAGLAEQVVPKQAAAECVLQRSPAIACGFPANKHAISKGSGSALPAEGRQEVQQRNGQAQGPGCSPASLPSPVPMLTPKQMGQQQPQPDSRSKKILCATAQGSVTPGSTQEGFVLKGSFSKLQSPNMVAAHKSGPARCPTSATTTGLPAPSQHAAVALQADQDSTQDDLLAPRRLAQEVGLIRSQKRHADPQPDYPNSKRPKRPCVIQRDPYAELDDAATALSEDALGPVRGPRPTPCHAKSPAKLVSLSELANRDQDPAKADSKIAKHSREDKLQAGFKHSSKSNAGFVQPCAAKQHDKKHRKDQACLKNKHCKRDLKGKETAGKHMRLSDCSLVEYSDSDDQLQDQPGSGSH</sequence>
<feature type="region of interest" description="Disordered" evidence="1">
    <location>
        <begin position="2927"/>
        <end position="2956"/>
    </location>
</feature>
<feature type="compositionally biased region" description="Basic residues" evidence="1">
    <location>
        <begin position="371"/>
        <end position="387"/>
    </location>
</feature>
<gene>
    <name evidence="2" type="ORF">WJX74_009606</name>
</gene>
<feature type="compositionally biased region" description="Pro residues" evidence="1">
    <location>
        <begin position="650"/>
        <end position="660"/>
    </location>
</feature>
<feature type="region of interest" description="Disordered" evidence="1">
    <location>
        <begin position="771"/>
        <end position="807"/>
    </location>
</feature>
<feature type="compositionally biased region" description="Low complexity" evidence="1">
    <location>
        <begin position="202"/>
        <end position="218"/>
    </location>
</feature>
<dbReference type="Proteomes" id="UP001438707">
    <property type="component" value="Unassembled WGS sequence"/>
</dbReference>
<feature type="compositionally biased region" description="Basic and acidic residues" evidence="1">
    <location>
        <begin position="2743"/>
        <end position="2756"/>
    </location>
</feature>
<dbReference type="EMBL" id="JALJOS010000064">
    <property type="protein sequence ID" value="KAK9817599.1"/>
    <property type="molecule type" value="Genomic_DNA"/>
</dbReference>
<evidence type="ECO:0000256" key="1">
    <source>
        <dbReference type="SAM" id="MobiDB-lite"/>
    </source>
</evidence>
<feature type="compositionally biased region" description="Pro residues" evidence="1">
    <location>
        <begin position="1066"/>
        <end position="1076"/>
    </location>
</feature>
<feature type="compositionally biased region" description="Polar residues" evidence="1">
    <location>
        <begin position="2232"/>
        <end position="2249"/>
    </location>
</feature>
<feature type="compositionally biased region" description="Basic and acidic residues" evidence="1">
    <location>
        <begin position="277"/>
        <end position="297"/>
    </location>
</feature>
<feature type="compositionally biased region" description="Polar residues" evidence="1">
    <location>
        <begin position="459"/>
        <end position="475"/>
    </location>
</feature>
<feature type="region of interest" description="Disordered" evidence="1">
    <location>
        <begin position="959"/>
        <end position="1010"/>
    </location>
</feature>
<feature type="compositionally biased region" description="Basic and acidic residues" evidence="1">
    <location>
        <begin position="2219"/>
        <end position="2229"/>
    </location>
</feature>
<feature type="compositionally biased region" description="Low complexity" evidence="1">
    <location>
        <begin position="1853"/>
        <end position="1864"/>
    </location>
</feature>
<feature type="region of interest" description="Disordered" evidence="1">
    <location>
        <begin position="867"/>
        <end position="911"/>
    </location>
</feature>
<feature type="region of interest" description="Disordered" evidence="1">
    <location>
        <begin position="1233"/>
        <end position="1291"/>
    </location>
</feature>
<feature type="compositionally biased region" description="Basic and acidic residues" evidence="1">
    <location>
        <begin position="85"/>
        <end position="108"/>
    </location>
</feature>
<feature type="region of interest" description="Disordered" evidence="1">
    <location>
        <begin position="1829"/>
        <end position="1897"/>
    </location>
</feature>
<keyword evidence="3" id="KW-1185">Reference proteome</keyword>
<feature type="compositionally biased region" description="Low complexity" evidence="1">
    <location>
        <begin position="137"/>
        <end position="152"/>
    </location>
</feature>
<feature type="compositionally biased region" description="Basic residues" evidence="1">
    <location>
        <begin position="1881"/>
        <end position="1890"/>
    </location>
</feature>
<feature type="compositionally biased region" description="Basic and acidic residues" evidence="1">
    <location>
        <begin position="3031"/>
        <end position="3043"/>
    </location>
</feature>
<feature type="compositionally biased region" description="Polar residues" evidence="1">
    <location>
        <begin position="898"/>
        <end position="911"/>
    </location>
</feature>
<feature type="compositionally biased region" description="Basic and acidic residues" evidence="1">
    <location>
        <begin position="243"/>
        <end position="254"/>
    </location>
</feature>
<feature type="region of interest" description="Disordered" evidence="1">
    <location>
        <begin position="2441"/>
        <end position="2479"/>
    </location>
</feature>
<feature type="compositionally biased region" description="Basic and acidic residues" evidence="1">
    <location>
        <begin position="784"/>
        <end position="793"/>
    </location>
</feature>
<feature type="region of interest" description="Disordered" evidence="1">
    <location>
        <begin position="1034"/>
        <end position="1098"/>
    </location>
</feature>
<feature type="region of interest" description="Disordered" evidence="1">
    <location>
        <begin position="2091"/>
        <end position="2113"/>
    </location>
</feature>
<feature type="compositionally biased region" description="Polar residues" evidence="1">
    <location>
        <begin position="3229"/>
        <end position="3246"/>
    </location>
</feature>
<comment type="caution">
    <text evidence="2">The sequence shown here is derived from an EMBL/GenBank/DDBJ whole genome shotgun (WGS) entry which is preliminary data.</text>
</comment>
<accession>A0AAW1Q6A8</accession>
<feature type="compositionally biased region" description="Polar residues" evidence="1">
    <location>
        <begin position="153"/>
        <end position="163"/>
    </location>
</feature>
<feature type="compositionally biased region" description="Basic residues" evidence="1">
    <location>
        <begin position="3628"/>
        <end position="3646"/>
    </location>
</feature>